<keyword evidence="2" id="KW-0812">Transmembrane</keyword>
<keyword evidence="2" id="KW-1133">Transmembrane helix</keyword>
<protein>
    <recommendedName>
        <fullName evidence="4">Peroxisome biogenesis protein 22</fullName>
    </recommendedName>
</protein>
<dbReference type="EMBL" id="GHES01036398">
    <property type="protein sequence ID" value="MPA66957.1"/>
    <property type="molecule type" value="Transcribed_RNA"/>
</dbReference>
<evidence type="ECO:0000256" key="1">
    <source>
        <dbReference type="SAM" id="MobiDB-lite"/>
    </source>
</evidence>
<accession>A0A5B7BDK5</accession>
<feature type="transmembrane region" description="Helical" evidence="2">
    <location>
        <begin position="38"/>
        <end position="58"/>
    </location>
</feature>
<evidence type="ECO:0008006" key="4">
    <source>
        <dbReference type="Google" id="ProtNLM"/>
    </source>
</evidence>
<dbReference type="PANTHER" id="PTHR34126">
    <property type="entry name" value="PEROXISOME BIOGENESIS PROTEIN 22"/>
    <property type="match status" value="1"/>
</dbReference>
<dbReference type="InterPro" id="IPR037485">
    <property type="entry name" value="PEX22"/>
</dbReference>
<dbReference type="AlphaFoldDB" id="A0A5B7BDK5"/>
<evidence type="ECO:0000313" key="3">
    <source>
        <dbReference type="EMBL" id="MPA66957.1"/>
    </source>
</evidence>
<reference evidence="3" key="1">
    <citation type="submission" date="2019-08" db="EMBL/GenBank/DDBJ databases">
        <title>Reference gene set and small RNA set construction with multiple tissues from Davidia involucrata Baill.</title>
        <authorList>
            <person name="Yang H."/>
            <person name="Zhou C."/>
            <person name="Li G."/>
            <person name="Wang J."/>
            <person name="Gao P."/>
            <person name="Wang M."/>
            <person name="Wang R."/>
            <person name="Zhao Y."/>
        </authorList>
    </citation>
    <scope>NUCLEOTIDE SEQUENCE</scope>
    <source>
        <tissue evidence="3">Mixed with DoveR01_LX</tissue>
    </source>
</reference>
<name>A0A5B7BDK5_DAVIN</name>
<organism evidence="3">
    <name type="scientific">Davidia involucrata</name>
    <name type="common">Dove tree</name>
    <dbReference type="NCBI Taxonomy" id="16924"/>
    <lineage>
        <taxon>Eukaryota</taxon>
        <taxon>Viridiplantae</taxon>
        <taxon>Streptophyta</taxon>
        <taxon>Embryophyta</taxon>
        <taxon>Tracheophyta</taxon>
        <taxon>Spermatophyta</taxon>
        <taxon>Magnoliopsida</taxon>
        <taxon>eudicotyledons</taxon>
        <taxon>Gunneridae</taxon>
        <taxon>Pentapetalae</taxon>
        <taxon>asterids</taxon>
        <taxon>Cornales</taxon>
        <taxon>Nyssaceae</taxon>
        <taxon>Davidia</taxon>
    </lineage>
</organism>
<feature type="region of interest" description="Disordered" evidence="1">
    <location>
        <begin position="61"/>
        <end position="81"/>
    </location>
</feature>
<keyword evidence="2" id="KW-0472">Membrane</keyword>
<sequence length="277" mass="30883">MADYSLTQQVANLLKRLSKHFNRKFAQIVFILVNHKSAGSLGALAGFAIAILFTWKFLRSPGGPKRRQQKERGSTSTSNSAFPVNEVASLSENCQPIENAKEAESVDDFHSPVKLALAQIVKKRLYGSRKMTCRLLGVILEESSPEELQEHATVRSSVVEALLEINKCCDVYLMEKILDDESGDRVISALENAGLFETGGLMKDKVLFCSTENGRSSFVRQLEPDWHVDTNADILSQLSRFMRFQLHISPTRSIFASGSNIFSSTTLELYFAEEVVV</sequence>
<dbReference type="Pfam" id="PF22978">
    <property type="entry name" value="HAD_Pex22"/>
    <property type="match status" value="1"/>
</dbReference>
<dbReference type="GO" id="GO:0007031">
    <property type="term" value="P:peroxisome organization"/>
    <property type="evidence" value="ECO:0007669"/>
    <property type="project" value="InterPro"/>
</dbReference>
<dbReference type="PANTHER" id="PTHR34126:SF1">
    <property type="entry name" value="PEROXISOME BIOGENESIS PROTEIN 22"/>
    <property type="match status" value="1"/>
</dbReference>
<proteinExistence type="predicted"/>
<gene>
    <name evidence="3" type="ORF">Din_036398</name>
</gene>
<evidence type="ECO:0000256" key="2">
    <source>
        <dbReference type="SAM" id="Phobius"/>
    </source>
</evidence>